<feature type="transmembrane region" description="Helical" evidence="5">
    <location>
        <begin position="371"/>
        <end position="393"/>
    </location>
</feature>
<feature type="transmembrane region" description="Helical" evidence="5">
    <location>
        <begin position="12"/>
        <end position="33"/>
    </location>
</feature>
<dbReference type="InterPro" id="IPR011701">
    <property type="entry name" value="MFS"/>
</dbReference>
<dbReference type="PANTHER" id="PTHR23501:SF5">
    <property type="entry name" value="TRANSPORT PROTEIN"/>
    <property type="match status" value="1"/>
</dbReference>
<accession>A0A5N1IRM0</accession>
<dbReference type="Gene3D" id="1.20.1250.20">
    <property type="entry name" value="MFS general substrate transporter like domains"/>
    <property type="match status" value="1"/>
</dbReference>
<dbReference type="GO" id="GO:0005886">
    <property type="term" value="C:plasma membrane"/>
    <property type="evidence" value="ECO:0007669"/>
    <property type="project" value="TreeGrafter"/>
</dbReference>
<dbReference type="AlphaFoldDB" id="A0A5N1IRM0"/>
<dbReference type="GO" id="GO:0022857">
    <property type="term" value="F:transmembrane transporter activity"/>
    <property type="evidence" value="ECO:0007669"/>
    <property type="project" value="InterPro"/>
</dbReference>
<feature type="transmembrane region" description="Helical" evidence="5">
    <location>
        <begin position="207"/>
        <end position="226"/>
    </location>
</feature>
<feature type="transmembrane region" description="Helical" evidence="5">
    <location>
        <begin position="143"/>
        <end position="161"/>
    </location>
</feature>
<evidence type="ECO:0000256" key="2">
    <source>
        <dbReference type="ARBA" id="ARBA00022692"/>
    </source>
</evidence>
<feature type="transmembrane region" description="Helical" evidence="5">
    <location>
        <begin position="109"/>
        <end position="131"/>
    </location>
</feature>
<reference evidence="6 7" key="1">
    <citation type="submission" date="2019-09" db="EMBL/GenBank/DDBJ databases">
        <title>Genome sequence of Adhaeribacter sp. M2.</title>
        <authorList>
            <person name="Srinivasan S."/>
        </authorList>
    </citation>
    <scope>NUCLEOTIDE SEQUENCE [LARGE SCALE GENOMIC DNA]</scope>
    <source>
        <strain evidence="6 7">M2</strain>
    </source>
</reference>
<gene>
    <name evidence="6" type="ORF">F0P94_12530</name>
</gene>
<feature type="transmembrane region" description="Helical" evidence="5">
    <location>
        <begin position="238"/>
        <end position="255"/>
    </location>
</feature>
<feature type="transmembrane region" description="Helical" evidence="5">
    <location>
        <begin position="84"/>
        <end position="103"/>
    </location>
</feature>
<comment type="subcellular location">
    <subcellularLocation>
        <location evidence="1">Membrane</location>
        <topology evidence="1">Multi-pass membrane protein</topology>
    </subcellularLocation>
</comment>
<keyword evidence="3 5" id="KW-1133">Transmembrane helix</keyword>
<feature type="transmembrane region" description="Helical" evidence="5">
    <location>
        <begin position="341"/>
        <end position="359"/>
    </location>
</feature>
<dbReference type="EMBL" id="VTWT01000006">
    <property type="protein sequence ID" value="KAA9332815.1"/>
    <property type="molecule type" value="Genomic_DNA"/>
</dbReference>
<dbReference type="PANTHER" id="PTHR23501">
    <property type="entry name" value="MAJOR FACILITATOR SUPERFAMILY"/>
    <property type="match status" value="1"/>
</dbReference>
<feature type="transmembrane region" description="Helical" evidence="5">
    <location>
        <begin position="173"/>
        <end position="195"/>
    </location>
</feature>
<comment type="caution">
    <text evidence="6">The sequence shown here is derived from an EMBL/GenBank/DDBJ whole genome shotgun (WGS) entry which is preliminary data.</text>
</comment>
<protein>
    <submittedName>
        <fullName evidence="6">MFS transporter</fullName>
    </submittedName>
</protein>
<dbReference type="InterPro" id="IPR036259">
    <property type="entry name" value="MFS_trans_sf"/>
</dbReference>
<sequence length="532" mass="59752">MSELKKGLFHDWVPKPVGLLVLFVLTLTVLTSNGLYTANMTDMVGGLGTMTEYLTMANYAATIGMAAVFPFLMQLKGAFTTRQLLLATLSGLAFLTVFCALTTSPELLILASFLMGCFKMLAMIEVIIPIMMLVSPNGDRPRFYAIFYPFSILMGQLSGYLSTELAYDFGWQYMYWFMLPLLLISLLCAVVFFHNGRATEARPVGQLDWVSFFQWSGALMLLNYGLVFARVEDYFDSVAIQGAFIGFAILLLLFIRRQLNLEKPYLNLQMLKIRNVWSSLILICFLGLFLAAGAVQTVLTTSVLKYSPQTNSELSLWMVPGIIVGGIFCFLWYRKKLPLKYNILLGFAAFLVAQSLLLFRIHPGIGMQDLYLINALRGFGMVTLFATIGVYMADKLDPLTMFASSAFLMIFRSFIGVAFSSALVSYGLYHGQLENVFQLAQNMDALNPNVAARLQSSGTMGLYGTAQIQAMLLSAQELSGYIIEAGLIMMLLVVLFRFRPLNRRKLVKWRRRLNGLEFLFRPWSYKTSQALK</sequence>
<name>A0A5N1IRM0_9BACT</name>
<evidence type="ECO:0000313" key="6">
    <source>
        <dbReference type="EMBL" id="KAA9332815.1"/>
    </source>
</evidence>
<evidence type="ECO:0000256" key="3">
    <source>
        <dbReference type="ARBA" id="ARBA00022989"/>
    </source>
</evidence>
<feature type="transmembrane region" description="Helical" evidence="5">
    <location>
        <begin position="405"/>
        <end position="429"/>
    </location>
</feature>
<keyword evidence="7" id="KW-1185">Reference proteome</keyword>
<evidence type="ECO:0000313" key="7">
    <source>
        <dbReference type="Proteomes" id="UP000326570"/>
    </source>
</evidence>
<feature type="transmembrane region" description="Helical" evidence="5">
    <location>
        <begin position="478"/>
        <end position="498"/>
    </location>
</feature>
<dbReference type="Proteomes" id="UP000326570">
    <property type="component" value="Unassembled WGS sequence"/>
</dbReference>
<dbReference type="RefSeq" id="WP_150904228.1">
    <property type="nucleotide sequence ID" value="NZ_VTWT01000006.1"/>
</dbReference>
<dbReference type="Pfam" id="PF07690">
    <property type="entry name" value="MFS_1"/>
    <property type="match status" value="1"/>
</dbReference>
<keyword evidence="2 5" id="KW-0812">Transmembrane</keyword>
<keyword evidence="4 5" id="KW-0472">Membrane</keyword>
<proteinExistence type="predicted"/>
<feature type="transmembrane region" description="Helical" evidence="5">
    <location>
        <begin position="53"/>
        <end position="72"/>
    </location>
</feature>
<feature type="transmembrane region" description="Helical" evidence="5">
    <location>
        <begin position="276"/>
        <end position="295"/>
    </location>
</feature>
<feature type="transmembrane region" description="Helical" evidence="5">
    <location>
        <begin position="315"/>
        <end position="334"/>
    </location>
</feature>
<evidence type="ECO:0000256" key="1">
    <source>
        <dbReference type="ARBA" id="ARBA00004141"/>
    </source>
</evidence>
<organism evidence="6 7">
    <name type="scientific">Adhaeribacter soli</name>
    <dbReference type="NCBI Taxonomy" id="2607655"/>
    <lineage>
        <taxon>Bacteria</taxon>
        <taxon>Pseudomonadati</taxon>
        <taxon>Bacteroidota</taxon>
        <taxon>Cytophagia</taxon>
        <taxon>Cytophagales</taxon>
        <taxon>Hymenobacteraceae</taxon>
        <taxon>Adhaeribacter</taxon>
    </lineage>
</organism>
<dbReference type="SUPFAM" id="SSF103473">
    <property type="entry name" value="MFS general substrate transporter"/>
    <property type="match status" value="1"/>
</dbReference>
<evidence type="ECO:0000256" key="5">
    <source>
        <dbReference type="SAM" id="Phobius"/>
    </source>
</evidence>
<evidence type="ECO:0000256" key="4">
    <source>
        <dbReference type="ARBA" id="ARBA00023136"/>
    </source>
</evidence>